<organism evidence="1 2">
    <name type="scientific">Calycomorphotria hydatis</name>
    <dbReference type="NCBI Taxonomy" id="2528027"/>
    <lineage>
        <taxon>Bacteria</taxon>
        <taxon>Pseudomonadati</taxon>
        <taxon>Planctomycetota</taxon>
        <taxon>Planctomycetia</taxon>
        <taxon>Planctomycetales</taxon>
        <taxon>Planctomycetaceae</taxon>
        <taxon>Calycomorphotria</taxon>
    </lineage>
</organism>
<protein>
    <submittedName>
        <fullName evidence="1">Uncharacterized protein</fullName>
    </submittedName>
</protein>
<dbReference type="AlphaFoldDB" id="A0A517TEW1"/>
<dbReference type="Proteomes" id="UP000319976">
    <property type="component" value="Chromosome"/>
</dbReference>
<evidence type="ECO:0000313" key="1">
    <source>
        <dbReference type="EMBL" id="QDT66913.1"/>
    </source>
</evidence>
<sequence length="61" mass="6981">MNPHDGIKRESTIGKLNGIAAHLTIDADADYSYSGKNFARRSENHIIRTNLREWDTIIRNL</sequence>
<accession>A0A517TEW1</accession>
<proteinExistence type="predicted"/>
<keyword evidence="2" id="KW-1185">Reference proteome</keyword>
<evidence type="ECO:0000313" key="2">
    <source>
        <dbReference type="Proteomes" id="UP000319976"/>
    </source>
</evidence>
<name>A0A517TEW1_9PLAN</name>
<reference evidence="1 2" key="1">
    <citation type="submission" date="2019-02" db="EMBL/GenBank/DDBJ databases">
        <title>Deep-cultivation of Planctomycetes and their phenomic and genomic characterization uncovers novel biology.</title>
        <authorList>
            <person name="Wiegand S."/>
            <person name="Jogler M."/>
            <person name="Boedeker C."/>
            <person name="Pinto D."/>
            <person name="Vollmers J."/>
            <person name="Rivas-Marin E."/>
            <person name="Kohn T."/>
            <person name="Peeters S.H."/>
            <person name="Heuer A."/>
            <person name="Rast P."/>
            <person name="Oberbeckmann S."/>
            <person name="Bunk B."/>
            <person name="Jeske O."/>
            <person name="Meyerdierks A."/>
            <person name="Storesund J.E."/>
            <person name="Kallscheuer N."/>
            <person name="Luecker S."/>
            <person name="Lage O.M."/>
            <person name="Pohl T."/>
            <person name="Merkel B.J."/>
            <person name="Hornburger P."/>
            <person name="Mueller R.-W."/>
            <person name="Bruemmer F."/>
            <person name="Labrenz M."/>
            <person name="Spormann A.M."/>
            <person name="Op den Camp H."/>
            <person name="Overmann J."/>
            <person name="Amann R."/>
            <person name="Jetten M.S.M."/>
            <person name="Mascher T."/>
            <person name="Medema M.H."/>
            <person name="Devos D.P."/>
            <person name="Kaster A.-K."/>
            <person name="Ovreas L."/>
            <person name="Rohde M."/>
            <person name="Galperin M.Y."/>
            <person name="Jogler C."/>
        </authorList>
    </citation>
    <scope>NUCLEOTIDE SEQUENCE [LARGE SCALE GENOMIC DNA]</scope>
    <source>
        <strain evidence="1 2">V22</strain>
    </source>
</reference>
<dbReference type="KEGG" id="chya:V22_41850"/>
<gene>
    <name evidence="1" type="ORF">V22_41850</name>
</gene>
<dbReference type="EMBL" id="CP036316">
    <property type="protein sequence ID" value="QDT66913.1"/>
    <property type="molecule type" value="Genomic_DNA"/>
</dbReference>